<dbReference type="OrthoDB" id="1121502at2"/>
<dbReference type="Gene3D" id="3.10.450.360">
    <property type="match status" value="1"/>
</dbReference>
<evidence type="ECO:0000313" key="3">
    <source>
        <dbReference type="EMBL" id="TDB63627.1"/>
    </source>
</evidence>
<name>A0A4R4K7N5_9BACT</name>
<keyword evidence="2" id="KW-0732">Signal</keyword>
<sequence length="169" mass="18671">MKKTILIAAFVVAGLGVSAQTTSPTQSPTTNPTQSPTQTQSQNMNVGRDYSSTTFDQVPQGLRTSFGQTYSSVSDAKWERNNAGYRTSFQQDGRDVSIRYDLQGKEQEMRRGIEMNALPASVRSSLKGQEANYPYEVKVGNQTFYSTQVGGKEMYFDKSGKSVQPPKID</sequence>
<feature type="signal peptide" evidence="2">
    <location>
        <begin position="1"/>
        <end position="19"/>
    </location>
</feature>
<feature type="region of interest" description="Disordered" evidence="1">
    <location>
        <begin position="20"/>
        <end position="58"/>
    </location>
</feature>
<evidence type="ECO:0000313" key="4">
    <source>
        <dbReference type="Proteomes" id="UP000295706"/>
    </source>
</evidence>
<evidence type="ECO:0000256" key="1">
    <source>
        <dbReference type="SAM" id="MobiDB-lite"/>
    </source>
</evidence>
<feature type="chain" id="PRO_5020964754" description="Beta-lactamase-inhibitor-like PepSY-like domain-containing protein" evidence="2">
    <location>
        <begin position="20"/>
        <end position="169"/>
    </location>
</feature>
<proteinExistence type="predicted"/>
<organism evidence="3 4">
    <name type="scientific">Arundinibacter roseus</name>
    <dbReference type="NCBI Taxonomy" id="2070510"/>
    <lineage>
        <taxon>Bacteria</taxon>
        <taxon>Pseudomonadati</taxon>
        <taxon>Bacteroidota</taxon>
        <taxon>Cytophagia</taxon>
        <taxon>Cytophagales</taxon>
        <taxon>Spirosomataceae</taxon>
        <taxon>Arundinibacter</taxon>
    </lineage>
</organism>
<keyword evidence="4" id="KW-1185">Reference proteome</keyword>
<dbReference type="RefSeq" id="WP_132119120.1">
    <property type="nucleotide sequence ID" value="NZ_SMJU01000009.1"/>
</dbReference>
<dbReference type="Proteomes" id="UP000295706">
    <property type="component" value="Unassembled WGS sequence"/>
</dbReference>
<dbReference type="EMBL" id="SMJU01000009">
    <property type="protein sequence ID" value="TDB63627.1"/>
    <property type="molecule type" value="Genomic_DNA"/>
</dbReference>
<protein>
    <recommendedName>
        <fullName evidence="5">Beta-lactamase-inhibitor-like PepSY-like domain-containing protein</fullName>
    </recommendedName>
</protein>
<dbReference type="AlphaFoldDB" id="A0A4R4K7N5"/>
<dbReference type="SUPFAM" id="SSF160574">
    <property type="entry name" value="BT0923-like"/>
    <property type="match status" value="1"/>
</dbReference>
<reference evidence="3 4" key="1">
    <citation type="submission" date="2019-02" db="EMBL/GenBank/DDBJ databases">
        <title>Arundinibacter roseus gen. nov., sp. nov., a new member of the family Cytophagaceae.</title>
        <authorList>
            <person name="Szuroczki S."/>
            <person name="Khayer B."/>
            <person name="Sproer C."/>
            <person name="Toumi M."/>
            <person name="Szabo A."/>
            <person name="Felfoldi T."/>
            <person name="Schumann P."/>
            <person name="Toth E."/>
        </authorList>
    </citation>
    <scope>NUCLEOTIDE SEQUENCE [LARGE SCALE GENOMIC DNA]</scope>
    <source>
        <strain evidence="3 4">DMA-k-7a</strain>
    </source>
</reference>
<evidence type="ECO:0000256" key="2">
    <source>
        <dbReference type="SAM" id="SignalP"/>
    </source>
</evidence>
<evidence type="ECO:0008006" key="5">
    <source>
        <dbReference type="Google" id="ProtNLM"/>
    </source>
</evidence>
<comment type="caution">
    <text evidence="3">The sequence shown here is derived from an EMBL/GenBank/DDBJ whole genome shotgun (WGS) entry which is preliminary data.</text>
</comment>
<gene>
    <name evidence="3" type="ORF">EZE20_15090</name>
</gene>
<feature type="compositionally biased region" description="Low complexity" evidence="1">
    <location>
        <begin position="20"/>
        <end position="43"/>
    </location>
</feature>
<accession>A0A4R4K7N5</accession>